<evidence type="ECO:0000256" key="3">
    <source>
        <dbReference type="ARBA" id="ARBA00004609"/>
    </source>
</evidence>
<evidence type="ECO:0000256" key="20">
    <source>
        <dbReference type="ARBA" id="ARBA00032134"/>
    </source>
</evidence>
<dbReference type="GO" id="GO:0009986">
    <property type="term" value="C:cell surface"/>
    <property type="evidence" value="ECO:0007669"/>
    <property type="project" value="TreeGrafter"/>
</dbReference>
<evidence type="ECO:0000256" key="15">
    <source>
        <dbReference type="ARBA" id="ARBA00023277"/>
    </source>
</evidence>
<dbReference type="Proteomes" id="UP000799424">
    <property type="component" value="Unassembled WGS sequence"/>
</dbReference>
<dbReference type="Pfam" id="PF00332">
    <property type="entry name" value="Glyco_hydro_17"/>
    <property type="match status" value="1"/>
</dbReference>
<evidence type="ECO:0000256" key="23">
    <source>
        <dbReference type="SAM" id="MobiDB-lite"/>
    </source>
</evidence>
<evidence type="ECO:0000256" key="5">
    <source>
        <dbReference type="ARBA" id="ARBA00012780"/>
    </source>
</evidence>
<evidence type="ECO:0000256" key="18">
    <source>
        <dbReference type="ARBA" id="ARBA00023326"/>
    </source>
</evidence>
<dbReference type="InterPro" id="IPR000490">
    <property type="entry name" value="Glyco_hydro_17"/>
</dbReference>
<evidence type="ECO:0000256" key="6">
    <source>
        <dbReference type="ARBA" id="ARBA00019762"/>
    </source>
</evidence>
<dbReference type="GO" id="GO:0009277">
    <property type="term" value="C:fungal-type cell wall"/>
    <property type="evidence" value="ECO:0007669"/>
    <property type="project" value="TreeGrafter"/>
</dbReference>
<proteinExistence type="inferred from homology"/>
<evidence type="ECO:0000256" key="16">
    <source>
        <dbReference type="ARBA" id="ARBA00023288"/>
    </source>
</evidence>
<dbReference type="PANTHER" id="PTHR16631:SF13">
    <property type="entry name" value="GLUCAN ENDO-1,3-BETA-GLUCOSIDASE EGLC-RELATED"/>
    <property type="match status" value="1"/>
</dbReference>
<gene>
    <name evidence="26" type="ORF">CC86DRAFT_24964</name>
</gene>
<keyword evidence="7" id="KW-1003">Cell membrane</keyword>
<reference evidence="26" key="1">
    <citation type="journal article" date="2020" name="Stud. Mycol.">
        <title>101 Dothideomycetes genomes: a test case for predicting lifestyles and emergence of pathogens.</title>
        <authorList>
            <person name="Haridas S."/>
            <person name="Albert R."/>
            <person name="Binder M."/>
            <person name="Bloem J."/>
            <person name="Labutti K."/>
            <person name="Salamov A."/>
            <person name="Andreopoulos B."/>
            <person name="Baker S."/>
            <person name="Barry K."/>
            <person name="Bills G."/>
            <person name="Bluhm B."/>
            <person name="Cannon C."/>
            <person name="Castanera R."/>
            <person name="Culley D."/>
            <person name="Daum C."/>
            <person name="Ezra D."/>
            <person name="Gonzalez J."/>
            <person name="Henrissat B."/>
            <person name="Kuo A."/>
            <person name="Liang C."/>
            <person name="Lipzen A."/>
            <person name="Lutzoni F."/>
            <person name="Magnuson J."/>
            <person name="Mondo S."/>
            <person name="Nolan M."/>
            <person name="Ohm R."/>
            <person name="Pangilinan J."/>
            <person name="Park H.-J."/>
            <person name="Ramirez L."/>
            <person name="Alfaro M."/>
            <person name="Sun H."/>
            <person name="Tritt A."/>
            <person name="Yoshinaga Y."/>
            <person name="Zwiers L.-H."/>
            <person name="Turgeon B."/>
            <person name="Goodwin S."/>
            <person name="Spatafora J."/>
            <person name="Crous P."/>
            <person name="Grigoriev I."/>
        </authorList>
    </citation>
    <scope>NUCLEOTIDE SEQUENCE</scope>
    <source>
        <strain evidence="26">CBS 113818</strain>
    </source>
</reference>
<dbReference type="InterPro" id="IPR050732">
    <property type="entry name" value="Beta-glucan_modifiers"/>
</dbReference>
<keyword evidence="12 26" id="KW-0378">Hydrolase</keyword>
<evidence type="ECO:0000313" key="26">
    <source>
        <dbReference type="EMBL" id="KAF2826098.1"/>
    </source>
</evidence>
<feature type="region of interest" description="Disordered" evidence="23">
    <location>
        <begin position="379"/>
        <end position="400"/>
    </location>
</feature>
<feature type="signal peptide" evidence="24">
    <location>
        <begin position="1"/>
        <end position="19"/>
    </location>
</feature>
<evidence type="ECO:0000256" key="1">
    <source>
        <dbReference type="ARBA" id="ARBA00000382"/>
    </source>
</evidence>
<dbReference type="GO" id="GO:0042973">
    <property type="term" value="F:glucan endo-1,3-beta-D-glucosidase activity"/>
    <property type="evidence" value="ECO:0007669"/>
    <property type="project" value="UniProtKB-EC"/>
</dbReference>
<keyword evidence="13" id="KW-0472">Membrane</keyword>
<evidence type="ECO:0000256" key="13">
    <source>
        <dbReference type="ARBA" id="ARBA00023136"/>
    </source>
</evidence>
<dbReference type="EC" id="3.2.1.39" evidence="5"/>
<accession>A0A6A6ZZL5</accession>
<comment type="catalytic activity">
    <reaction evidence="1">
        <text>Hydrolysis of (1-&gt;3)-beta-D-glucosidic linkages in (1-&gt;3)-beta-D-glucans.</text>
        <dbReference type="EC" id="3.2.1.39"/>
    </reaction>
</comment>
<evidence type="ECO:0000256" key="17">
    <source>
        <dbReference type="ARBA" id="ARBA00023316"/>
    </source>
</evidence>
<feature type="compositionally biased region" description="Pro residues" evidence="23">
    <location>
        <begin position="386"/>
        <end position="397"/>
    </location>
</feature>
<keyword evidence="15" id="KW-0119">Carbohydrate metabolism</keyword>
<evidence type="ECO:0000256" key="24">
    <source>
        <dbReference type="SAM" id="SignalP"/>
    </source>
</evidence>
<comment type="similarity">
    <text evidence="4 22">Belongs to the glycosyl hydrolase 17 family.</text>
</comment>
<dbReference type="Gene3D" id="3.20.20.80">
    <property type="entry name" value="Glycosidases"/>
    <property type="match status" value="1"/>
</dbReference>
<dbReference type="InterPro" id="IPR017853">
    <property type="entry name" value="GH"/>
</dbReference>
<dbReference type="AlphaFoldDB" id="A0A6A6ZZL5"/>
<evidence type="ECO:0000256" key="21">
    <source>
        <dbReference type="ARBA" id="ARBA00032906"/>
    </source>
</evidence>
<evidence type="ECO:0000256" key="22">
    <source>
        <dbReference type="RuleBase" id="RU004335"/>
    </source>
</evidence>
<dbReference type="GO" id="GO:0000272">
    <property type="term" value="P:polysaccharide catabolic process"/>
    <property type="evidence" value="ECO:0007669"/>
    <property type="project" value="UniProtKB-KW"/>
</dbReference>
<sequence length="593" mass="62532">MRFSTSVIAAAGLLSTANAAIKGFNYGANFNNNQAKTLVDFEYEFNAAKTLPGTNGWTSARLYTMIQHGTTNTVIEAIQAAINTKTTLLLGLWASAGQSNFDNEIIALKAAIAQFGTAFTDLVEGISVGSEDLYRITPTGIENMSGAGAQPQELINYVQQTRTAIRGTPLDGKPVGHVDTWTVYVNATNNDFISTLDFLGMDAYPYFQTTMANGVGSASQLFFDAYHQTLGAAQGKPVWVTETGWPVSGQTLNQAVPNADNARIYWEDVTCQLVADNINLWYYTLQDVQLGNPSPSFGIKPAGDLQAVQPLFDLSCPADANPRSSVLLPSATTSSCNCMGSSTSAGLPTTRLSAPAPTFTHTITVTRISSSSVSVPIPVSSSRAPAPVPPPNTPLPAPSSIVPVPMPVPAPSSRRSATPSVPTNISPGLQTPLIPPTLIVTVNKNSGSIIAGNGGTAQLSPFLSPVFAFDIGQEHRGKICNLVFYTPPARPFLDLGPIQIRIPGGIRVSLLSTTTAGLDNGLRVNLGPVDIRLNTGTQLGLSLSITPGNQYNVGSMPCPAGQRVAFQVDSLLGLTVDFFQMTSPPLGLFMVPV</sequence>
<name>A0A6A6ZZL5_9PLEO</name>
<keyword evidence="18" id="KW-0624">Polysaccharide degradation</keyword>
<feature type="chain" id="PRO_5025376539" description="Probable glucan endo-1,3-beta-glucosidase eglC" evidence="24">
    <location>
        <begin position="20"/>
        <end position="593"/>
    </location>
</feature>
<organism evidence="26 27">
    <name type="scientific">Ophiobolus disseminans</name>
    <dbReference type="NCBI Taxonomy" id="1469910"/>
    <lineage>
        <taxon>Eukaryota</taxon>
        <taxon>Fungi</taxon>
        <taxon>Dikarya</taxon>
        <taxon>Ascomycota</taxon>
        <taxon>Pezizomycotina</taxon>
        <taxon>Dothideomycetes</taxon>
        <taxon>Pleosporomycetidae</taxon>
        <taxon>Pleosporales</taxon>
        <taxon>Pleosporineae</taxon>
        <taxon>Phaeosphaeriaceae</taxon>
        <taxon>Ophiobolus</taxon>
    </lineage>
</organism>
<evidence type="ECO:0000256" key="10">
    <source>
        <dbReference type="ARBA" id="ARBA00022622"/>
    </source>
</evidence>
<dbReference type="InterPro" id="IPR018620">
    <property type="entry name" value="Ubiquitin3-bd_protein_But2_C"/>
</dbReference>
<keyword evidence="14" id="KW-0325">Glycoprotein</keyword>
<evidence type="ECO:0000256" key="19">
    <source>
        <dbReference type="ARBA" id="ARBA00025152"/>
    </source>
</evidence>
<evidence type="ECO:0000256" key="12">
    <source>
        <dbReference type="ARBA" id="ARBA00022801"/>
    </source>
</evidence>
<evidence type="ECO:0000256" key="7">
    <source>
        <dbReference type="ARBA" id="ARBA00022475"/>
    </source>
</evidence>
<evidence type="ECO:0000259" key="25">
    <source>
        <dbReference type="Pfam" id="PF09792"/>
    </source>
</evidence>
<keyword evidence="10" id="KW-0336">GPI-anchor</keyword>
<keyword evidence="8" id="KW-0134">Cell wall</keyword>
<evidence type="ECO:0000313" key="27">
    <source>
        <dbReference type="Proteomes" id="UP000799424"/>
    </source>
</evidence>
<evidence type="ECO:0000256" key="8">
    <source>
        <dbReference type="ARBA" id="ARBA00022512"/>
    </source>
</evidence>
<evidence type="ECO:0000256" key="14">
    <source>
        <dbReference type="ARBA" id="ARBA00023180"/>
    </source>
</evidence>
<comment type="function">
    <text evidence="19">Glucanases play a role in cell expansion during growth, in cell-cell fusion during mating, and in spore release during sporulation. This enzyme may be involved in beta-glucan degradation and also function biosynthetically as a transglycosylase.</text>
</comment>
<dbReference type="PANTHER" id="PTHR16631">
    <property type="entry name" value="GLUCAN 1,3-BETA-GLUCOSIDASE"/>
    <property type="match status" value="1"/>
</dbReference>
<dbReference type="GO" id="GO:0071555">
    <property type="term" value="P:cell wall organization"/>
    <property type="evidence" value="ECO:0007669"/>
    <property type="project" value="UniProtKB-KW"/>
</dbReference>
<keyword evidence="17" id="KW-0961">Cell wall biogenesis/degradation</keyword>
<evidence type="ECO:0000256" key="2">
    <source>
        <dbReference type="ARBA" id="ARBA00004191"/>
    </source>
</evidence>
<dbReference type="GO" id="GO:0005886">
    <property type="term" value="C:plasma membrane"/>
    <property type="evidence" value="ECO:0007669"/>
    <property type="project" value="UniProtKB-SubCell"/>
</dbReference>
<keyword evidence="16" id="KW-0449">Lipoprotein</keyword>
<protein>
    <recommendedName>
        <fullName evidence="6">Probable glucan endo-1,3-beta-glucosidase eglC</fullName>
        <ecNumber evidence="5">3.2.1.39</ecNumber>
    </recommendedName>
    <alternativeName>
        <fullName evidence="20">Endo-1,3-beta-glucanase eglC</fullName>
    </alternativeName>
    <alternativeName>
        <fullName evidence="21">Laminarinase eglC</fullName>
    </alternativeName>
</protein>
<evidence type="ECO:0000256" key="9">
    <source>
        <dbReference type="ARBA" id="ARBA00022525"/>
    </source>
</evidence>
<dbReference type="GO" id="GO:0098552">
    <property type="term" value="C:side of membrane"/>
    <property type="evidence" value="ECO:0007669"/>
    <property type="project" value="UniProtKB-KW"/>
</dbReference>
<dbReference type="EMBL" id="MU006226">
    <property type="protein sequence ID" value="KAF2826098.1"/>
    <property type="molecule type" value="Genomic_DNA"/>
</dbReference>
<dbReference type="Pfam" id="PF09792">
    <property type="entry name" value="But2"/>
    <property type="match status" value="1"/>
</dbReference>
<dbReference type="GO" id="GO:0005576">
    <property type="term" value="C:extracellular region"/>
    <property type="evidence" value="ECO:0007669"/>
    <property type="project" value="TreeGrafter"/>
</dbReference>
<keyword evidence="27" id="KW-1185">Reference proteome</keyword>
<dbReference type="OrthoDB" id="77201at2759"/>
<evidence type="ECO:0000256" key="11">
    <source>
        <dbReference type="ARBA" id="ARBA00022729"/>
    </source>
</evidence>
<feature type="domain" description="Ubiquitin 3 binding protein But2 C-terminal" evidence="25">
    <location>
        <begin position="436"/>
        <end position="584"/>
    </location>
</feature>
<evidence type="ECO:0000256" key="4">
    <source>
        <dbReference type="ARBA" id="ARBA00008773"/>
    </source>
</evidence>
<keyword evidence="9" id="KW-0964">Secreted</keyword>
<comment type="subcellular location">
    <subcellularLocation>
        <location evidence="3">Cell membrane</location>
        <topology evidence="3">Lipid-anchor</topology>
        <topology evidence="3">GPI-anchor</topology>
    </subcellularLocation>
    <subcellularLocation>
        <location evidence="2">Secreted</location>
        <location evidence="2">Cell wall</location>
    </subcellularLocation>
</comment>
<keyword evidence="11 24" id="KW-0732">Signal</keyword>
<dbReference type="SUPFAM" id="SSF51445">
    <property type="entry name" value="(Trans)glycosidases"/>
    <property type="match status" value="1"/>
</dbReference>